<protein>
    <recommendedName>
        <fullName evidence="1">RES domain-containing protein</fullName>
    </recommendedName>
</protein>
<evidence type="ECO:0000313" key="2">
    <source>
        <dbReference type="EMBL" id="MET3614283.1"/>
    </source>
</evidence>
<dbReference type="RefSeq" id="WP_354556785.1">
    <property type="nucleotide sequence ID" value="NZ_JBEPMB010000003.1"/>
</dbReference>
<dbReference type="Pfam" id="PF08808">
    <property type="entry name" value="RES"/>
    <property type="match status" value="1"/>
</dbReference>
<organism evidence="2 3">
    <name type="scientific">Rhizobium aquaticum</name>
    <dbReference type="NCBI Taxonomy" id="1549636"/>
    <lineage>
        <taxon>Bacteria</taxon>
        <taxon>Pseudomonadati</taxon>
        <taxon>Pseudomonadota</taxon>
        <taxon>Alphaproteobacteria</taxon>
        <taxon>Hyphomicrobiales</taxon>
        <taxon>Rhizobiaceae</taxon>
        <taxon>Rhizobium/Agrobacterium group</taxon>
        <taxon>Rhizobium</taxon>
    </lineage>
</organism>
<dbReference type="EMBL" id="JBEPMB010000003">
    <property type="protein sequence ID" value="MET3614283.1"/>
    <property type="molecule type" value="Genomic_DNA"/>
</dbReference>
<accession>A0ABV2J100</accession>
<feature type="domain" description="RES" evidence="1">
    <location>
        <begin position="77"/>
        <end position="204"/>
    </location>
</feature>
<dbReference type="SMART" id="SM00953">
    <property type="entry name" value="RES"/>
    <property type="match status" value="1"/>
</dbReference>
<dbReference type="Proteomes" id="UP001549047">
    <property type="component" value="Unassembled WGS sequence"/>
</dbReference>
<name>A0ABV2J100_9HYPH</name>
<evidence type="ECO:0000313" key="3">
    <source>
        <dbReference type="Proteomes" id="UP001549047"/>
    </source>
</evidence>
<comment type="caution">
    <text evidence="2">The sequence shown here is derived from an EMBL/GenBank/DDBJ whole genome shotgun (WGS) entry which is preliminary data.</text>
</comment>
<gene>
    <name evidence="2" type="ORF">ABID16_002620</name>
</gene>
<dbReference type="InterPro" id="IPR014914">
    <property type="entry name" value="RES_dom"/>
</dbReference>
<keyword evidence="3" id="KW-1185">Reference proteome</keyword>
<reference evidence="2 3" key="1">
    <citation type="submission" date="2024-06" db="EMBL/GenBank/DDBJ databases">
        <title>Genomic Encyclopedia of Type Strains, Phase IV (KMG-IV): sequencing the most valuable type-strain genomes for metagenomic binning, comparative biology and taxonomic classification.</title>
        <authorList>
            <person name="Goeker M."/>
        </authorList>
    </citation>
    <scope>NUCLEOTIDE SEQUENCE [LARGE SCALE GENOMIC DNA]</scope>
    <source>
        <strain evidence="2 3">DSM 29780</strain>
    </source>
</reference>
<evidence type="ECO:0000259" key="1">
    <source>
        <dbReference type="SMART" id="SM00953"/>
    </source>
</evidence>
<proteinExistence type="predicted"/>
<sequence length="233" mass="25821">MKLPSVTRVDWPEARRFIRVATSCINIFDDVAAPEDWTLLASAERKTDARLSESVGNIELVAEAHRVEDATGVLMGPFTHVSYDLPSRFSTGRYGVLYAANSLEAALMQTIHHHERFLRATGEAAGWVSSCQEIVLSVSADLHDIRDPEFSAWLHAENYAGAQGVAEPLHASGAHGIVYPSTRWPGGECVALFYPDLASNPVHGRIYDLHWNGTAIDHIRERETDTVFRIERG</sequence>